<gene>
    <name evidence="1" type="ORF">OWV82_014144</name>
</gene>
<comment type="caution">
    <text evidence="1">The sequence shown here is derived from an EMBL/GenBank/DDBJ whole genome shotgun (WGS) entry which is preliminary data.</text>
</comment>
<sequence>MGKKSGTSWLTLVKRAFNRKRNEYEHEEEEKKREKRRWPFRKPNNDVQQCEAKVATNTSTTKPMIPVLAAEQRHAYAVAAATAAAAEAAVATAQAAVDIVRLTRPSGYAREHCAATIIQTAFRGYLARRALRALKGLVKLQALVRGQNVRNQAKLTLKCIQALVRAQDKVRDQRARLSHEGSRKSMFAETNNFWECTNLQDIKNRKSMSNNVSRTLDDWEDFQSRKDAAMKREKSLAYAFSNQIWRSRRNPSVGDEKEIEERTKWLERWMATKQWENGSNYRVSTERRDHIKNVEIDIPKPNTQKSQLQNQSHYQKLQRQLSVASPLHRSQQNLYFQQSLGATATPQPCKTKPIQVRSVSPRLLKEERSYSAAQTPNLNNATPTTPNYMAATESAKARARSQSVPRQRPSTPGRERSGLVKKRLSYPVPTEPYSDVANACTICSCSQNSRSTSFKSVPGAYPGTYSGMEQMSNHSSCLTESYGGEISPCPSGSRFSLNLWE</sequence>
<reference evidence="1 2" key="1">
    <citation type="journal article" date="2023" name="Science">
        <title>Complex scaffold remodeling in plant triterpene biosynthesis.</title>
        <authorList>
            <person name="De La Pena R."/>
            <person name="Hodgson H."/>
            <person name="Liu J.C."/>
            <person name="Stephenson M.J."/>
            <person name="Martin A.C."/>
            <person name="Owen C."/>
            <person name="Harkess A."/>
            <person name="Leebens-Mack J."/>
            <person name="Jimenez L.E."/>
            <person name="Osbourn A."/>
            <person name="Sattely E.S."/>
        </authorList>
    </citation>
    <scope>NUCLEOTIDE SEQUENCE [LARGE SCALE GENOMIC DNA]</scope>
    <source>
        <strain evidence="2">cv. JPN11</strain>
        <tissue evidence="1">Leaf</tissue>
    </source>
</reference>
<evidence type="ECO:0000313" key="1">
    <source>
        <dbReference type="EMBL" id="KAJ4711790.1"/>
    </source>
</evidence>
<accession>A0ACC1XK90</accession>
<proteinExistence type="predicted"/>
<dbReference type="EMBL" id="CM051401">
    <property type="protein sequence ID" value="KAJ4711790.1"/>
    <property type="molecule type" value="Genomic_DNA"/>
</dbReference>
<organism evidence="1 2">
    <name type="scientific">Melia azedarach</name>
    <name type="common">Chinaberry tree</name>
    <dbReference type="NCBI Taxonomy" id="155640"/>
    <lineage>
        <taxon>Eukaryota</taxon>
        <taxon>Viridiplantae</taxon>
        <taxon>Streptophyta</taxon>
        <taxon>Embryophyta</taxon>
        <taxon>Tracheophyta</taxon>
        <taxon>Spermatophyta</taxon>
        <taxon>Magnoliopsida</taxon>
        <taxon>eudicotyledons</taxon>
        <taxon>Gunneridae</taxon>
        <taxon>Pentapetalae</taxon>
        <taxon>rosids</taxon>
        <taxon>malvids</taxon>
        <taxon>Sapindales</taxon>
        <taxon>Meliaceae</taxon>
        <taxon>Melia</taxon>
    </lineage>
</organism>
<protein>
    <submittedName>
        <fullName evidence="1">Protein IQ-DOMAIN like</fullName>
    </submittedName>
</protein>
<name>A0ACC1XK90_MELAZ</name>
<evidence type="ECO:0000313" key="2">
    <source>
        <dbReference type="Proteomes" id="UP001164539"/>
    </source>
</evidence>
<keyword evidence="2" id="KW-1185">Reference proteome</keyword>
<dbReference type="Proteomes" id="UP001164539">
    <property type="component" value="Chromosome 8"/>
</dbReference>